<keyword evidence="3" id="KW-0496">Mitochondrion</keyword>
<evidence type="ECO:0000256" key="2">
    <source>
        <dbReference type="ARBA" id="ARBA00009540"/>
    </source>
</evidence>
<reference evidence="8" key="1">
    <citation type="journal article" date="2012" name="PLoS Pathog.">
        <title>Comparative genomics of the apicomplexan parasites Toxoplasma gondii and Neospora caninum: Coccidia differing in host range and transmission strategy.</title>
        <authorList>
            <person name="Reid A.J."/>
            <person name="Vermont S.J."/>
            <person name="Cotton J.A."/>
            <person name="Harris D."/>
            <person name="Hill-Cawthorne G.A."/>
            <person name="Konen-Waisman S."/>
            <person name="Latham S.M."/>
            <person name="Mourier T."/>
            <person name="Norton R."/>
            <person name="Quail M.A."/>
            <person name="Sanders M."/>
            <person name="Shanmugam D."/>
            <person name="Sohal A."/>
            <person name="Wasmuth J.D."/>
            <person name="Brunk B."/>
            <person name="Grigg M.E."/>
            <person name="Howard J.C."/>
            <person name="Parkinson J."/>
            <person name="Roos D.S."/>
            <person name="Trees A.J."/>
            <person name="Berriman M."/>
            <person name="Pain A."/>
            <person name="Wastling J.M."/>
        </authorList>
    </citation>
    <scope>NUCLEOTIDE SEQUENCE [LARGE SCALE GENOMIC DNA]</scope>
    <source>
        <strain evidence="8">Liverpool</strain>
    </source>
</reference>
<feature type="region of interest" description="Disordered" evidence="5">
    <location>
        <begin position="866"/>
        <end position="886"/>
    </location>
</feature>
<feature type="region of interest" description="Disordered" evidence="5">
    <location>
        <begin position="318"/>
        <end position="390"/>
    </location>
</feature>
<feature type="region of interest" description="Disordered" evidence="5">
    <location>
        <begin position="181"/>
        <end position="206"/>
    </location>
</feature>
<dbReference type="AlphaFoldDB" id="F0V849"/>
<feature type="compositionally biased region" description="Basic and acidic residues" evidence="5">
    <location>
        <begin position="872"/>
        <end position="886"/>
    </location>
</feature>
<dbReference type="Proteomes" id="UP000007494">
    <property type="component" value="Chromosome Ib"/>
</dbReference>
<dbReference type="Pfam" id="PF07534">
    <property type="entry name" value="TLD"/>
    <property type="match status" value="1"/>
</dbReference>
<feature type="compositionally biased region" description="Low complexity" evidence="5">
    <location>
        <begin position="359"/>
        <end position="369"/>
    </location>
</feature>
<evidence type="ECO:0000256" key="4">
    <source>
        <dbReference type="ARBA" id="ARBA00040604"/>
    </source>
</evidence>
<dbReference type="GeneID" id="13445939"/>
<feature type="compositionally biased region" description="Low complexity" evidence="5">
    <location>
        <begin position="318"/>
        <end position="336"/>
    </location>
</feature>
<dbReference type="PANTHER" id="PTHR23354:SF62">
    <property type="entry name" value="MUSTARD, ISOFORM V"/>
    <property type="match status" value="1"/>
</dbReference>
<dbReference type="InParanoid" id="F0V849"/>
<dbReference type="EMBL" id="FR823381">
    <property type="protein sequence ID" value="CBZ49890.1"/>
    <property type="molecule type" value="Genomic_DNA"/>
</dbReference>
<feature type="compositionally biased region" description="Low complexity" evidence="5">
    <location>
        <begin position="783"/>
        <end position="794"/>
    </location>
</feature>
<dbReference type="GO" id="GO:0005739">
    <property type="term" value="C:mitochondrion"/>
    <property type="evidence" value="ECO:0007669"/>
    <property type="project" value="UniProtKB-SubCell"/>
</dbReference>
<dbReference type="RefSeq" id="XP_003879925.1">
    <property type="nucleotide sequence ID" value="XM_003879876.1"/>
</dbReference>
<feature type="domain" description="TLDc" evidence="6">
    <location>
        <begin position="616"/>
        <end position="859"/>
    </location>
</feature>
<sequence length="915" mass="95726">MGDSSSKFSHASPAVSYQRLSQQEVQELLSSFGLNEFSPAKARISLHSFLRIFPPVLHPTASVLLPVLRDLVRLQQLQGRGYSSSGFLNKADSNGQLAPPKVAAQGGSRSGGLKTLGTLACSGKGARKGEETCCGGTHITLQEMVDAVSACAYGDREELQVHMLQRLLSRMSKVLEEQCKRLRQQQSGAAGSRHHPERGPVPGSFEKPTDLPFFTLRVTSHSHHLGAGLFSLHHGGTSASTGSLTSETTQTASVASVHGAPGAPQPSSPGPSGVSSAPVSGVEAVLHQIFISAYLLFLAIISPSNPIFSSADPFALSHPAAGASSPPAGSGDHSSGLQSSAGEHAACGSASPRGHRRASGVGSPGVPSDSDADHHASHGQSRPSVSGAGMAGWDTTASSAAVVSLPLSTPLDFSFLLNAFAASGSAALGSNGSGVQLGASGGAANSQGFAGAGFSGGAAGARGTAPGAGPAPPAAVALASAPAASGQALGDKGTAGGNASGAQMTFGGASKQQQQEALLWILHVLPVLPTLFVSSVSHFLLGASNPDDGALNQKQPTLQYQVYAPRRRGTAGGSPRRGSRARASLQMELPRSPSLETLCQNTGGWRGEGPLEGISKIFTDETAVMLRLSSMLFAFPPLVPWQRLYSSWKQGASFNRICSSVFFYDAPTVLVIKTKHGPVLGAMISSEWKDAGHVYIGDSNCFLFSLEPQFQVIRPSGLGRNFVYINVKNQFYPRGIGFGGQPGCFRLWLDDEFQNCYCTKSDATYGPGVLLPPRRSRLRHQGDSQSSDSISSGIRYTQSLPGEGKDQDESVPAPANGAQLSGALAPEACGDTDVAGHEDEPDAFHMPFEVLEVEVWGCGDAASRQQQHAANKRQEQLRQERRQVDKGRFAQNEFDREFLLENTFNRAKGADARST</sequence>
<dbReference type="OMA" id="FNRICSS"/>
<dbReference type="SMART" id="SM00584">
    <property type="entry name" value="TLDc"/>
    <property type="match status" value="1"/>
</dbReference>
<comment type="subcellular location">
    <subcellularLocation>
        <location evidence="1">Mitochondrion</location>
    </subcellularLocation>
</comment>
<name>F0V849_NEOCL</name>
<evidence type="ECO:0000256" key="3">
    <source>
        <dbReference type="ARBA" id="ARBA00023128"/>
    </source>
</evidence>
<organism evidence="7 8">
    <name type="scientific">Neospora caninum (strain Liverpool)</name>
    <dbReference type="NCBI Taxonomy" id="572307"/>
    <lineage>
        <taxon>Eukaryota</taxon>
        <taxon>Sar</taxon>
        <taxon>Alveolata</taxon>
        <taxon>Apicomplexa</taxon>
        <taxon>Conoidasida</taxon>
        <taxon>Coccidia</taxon>
        <taxon>Eucoccidiorida</taxon>
        <taxon>Eimeriorina</taxon>
        <taxon>Sarcocystidae</taxon>
        <taxon>Neospora</taxon>
    </lineage>
</organism>
<comment type="similarity">
    <text evidence="2">Belongs to the OXR1 family.</text>
</comment>
<evidence type="ECO:0000256" key="5">
    <source>
        <dbReference type="SAM" id="MobiDB-lite"/>
    </source>
</evidence>
<dbReference type="PROSITE" id="PS51886">
    <property type="entry name" value="TLDC"/>
    <property type="match status" value="1"/>
</dbReference>
<keyword evidence="8" id="KW-1185">Reference proteome</keyword>
<protein>
    <recommendedName>
        <fullName evidence="4">Oxidation resistance protein 1</fullName>
    </recommendedName>
</protein>
<evidence type="ECO:0000313" key="7">
    <source>
        <dbReference type="EMBL" id="CBZ49890.1"/>
    </source>
</evidence>
<gene>
    <name evidence="7" type="ORF">NCLIV_003750</name>
</gene>
<feature type="region of interest" description="Disordered" evidence="5">
    <location>
        <begin position="237"/>
        <end position="278"/>
    </location>
</feature>
<dbReference type="eggNOG" id="KOG2557">
    <property type="taxonomic scope" value="Eukaryota"/>
</dbReference>
<evidence type="ECO:0000256" key="1">
    <source>
        <dbReference type="ARBA" id="ARBA00004173"/>
    </source>
</evidence>
<dbReference type="OrthoDB" id="289228at2759"/>
<dbReference type="PANTHER" id="PTHR23354">
    <property type="entry name" value="NUCLEOLAR PROTEIN 7/ESTROGEN RECEPTOR COACTIVATOR-RELATED"/>
    <property type="match status" value="1"/>
</dbReference>
<dbReference type="VEuPathDB" id="ToxoDB:NCLIV_003750"/>
<dbReference type="InterPro" id="IPR006571">
    <property type="entry name" value="TLDc_dom"/>
</dbReference>
<feature type="compositionally biased region" description="Low complexity" evidence="5">
    <location>
        <begin position="237"/>
        <end position="249"/>
    </location>
</feature>
<evidence type="ECO:0000313" key="8">
    <source>
        <dbReference type="Proteomes" id="UP000007494"/>
    </source>
</evidence>
<accession>F0V849</accession>
<proteinExistence type="inferred from homology"/>
<feature type="region of interest" description="Disordered" evidence="5">
    <location>
        <begin position="769"/>
        <end position="819"/>
    </location>
</feature>
<evidence type="ECO:0000259" key="6">
    <source>
        <dbReference type="PROSITE" id="PS51886"/>
    </source>
</evidence>